<evidence type="ECO:0000313" key="15">
    <source>
        <dbReference type="Proteomes" id="UP000006556"/>
    </source>
</evidence>
<dbReference type="eggNOG" id="COG1994">
    <property type="taxonomic scope" value="Bacteria"/>
</dbReference>
<evidence type="ECO:0000256" key="10">
    <source>
        <dbReference type="ARBA" id="ARBA00023049"/>
    </source>
</evidence>
<comment type="cofactor">
    <cofactor evidence="1">
        <name>Zn(2+)</name>
        <dbReference type="ChEBI" id="CHEBI:29105"/>
    </cofactor>
</comment>
<dbReference type="PANTHER" id="PTHR39188">
    <property type="entry name" value="MEMBRANE-ASSOCIATED ZINC METALLOPROTEASE M50B"/>
    <property type="match status" value="1"/>
</dbReference>
<evidence type="ECO:0000256" key="6">
    <source>
        <dbReference type="ARBA" id="ARBA00022723"/>
    </source>
</evidence>
<keyword evidence="6" id="KW-0479">Metal-binding</keyword>
<feature type="transmembrane region" description="Helical" evidence="12">
    <location>
        <begin position="178"/>
        <end position="198"/>
    </location>
</feature>
<dbReference type="Proteomes" id="UP000006556">
    <property type="component" value="Chromosome"/>
</dbReference>
<keyword evidence="11 12" id="KW-0472">Membrane</keyword>
<dbReference type="GO" id="GO:0006508">
    <property type="term" value="P:proteolysis"/>
    <property type="evidence" value="ECO:0007669"/>
    <property type="project" value="UniProtKB-KW"/>
</dbReference>
<evidence type="ECO:0000256" key="4">
    <source>
        <dbReference type="ARBA" id="ARBA00022670"/>
    </source>
</evidence>
<evidence type="ECO:0000256" key="1">
    <source>
        <dbReference type="ARBA" id="ARBA00001947"/>
    </source>
</evidence>
<evidence type="ECO:0000256" key="11">
    <source>
        <dbReference type="ARBA" id="ARBA00023136"/>
    </source>
</evidence>
<evidence type="ECO:0000256" key="2">
    <source>
        <dbReference type="ARBA" id="ARBA00004141"/>
    </source>
</evidence>
<dbReference type="CDD" id="cd06161">
    <property type="entry name" value="S2P-M50_SpoIVFB"/>
    <property type="match status" value="1"/>
</dbReference>
<organism evidence="14 15">
    <name type="scientific">Pelotomaculum thermopropionicum (strain DSM 13744 / JCM 10971 / SI)</name>
    <dbReference type="NCBI Taxonomy" id="370438"/>
    <lineage>
        <taxon>Bacteria</taxon>
        <taxon>Bacillati</taxon>
        <taxon>Bacillota</taxon>
        <taxon>Clostridia</taxon>
        <taxon>Eubacteriales</taxon>
        <taxon>Desulfotomaculaceae</taxon>
        <taxon>Pelotomaculum</taxon>
    </lineage>
</organism>
<keyword evidence="7" id="KW-0378">Hydrolase</keyword>
<comment type="similarity">
    <text evidence="3">Belongs to the peptidase M50B family.</text>
</comment>
<evidence type="ECO:0000313" key="14">
    <source>
        <dbReference type="EMBL" id="BAF59007.1"/>
    </source>
</evidence>
<dbReference type="InterPro" id="IPR008915">
    <property type="entry name" value="Peptidase_M50"/>
</dbReference>
<dbReference type="Pfam" id="PF02163">
    <property type="entry name" value="Peptidase_M50"/>
    <property type="match status" value="2"/>
</dbReference>
<accession>A5D437</accession>
<keyword evidence="15" id="KW-1185">Reference proteome</keyword>
<keyword evidence="9 12" id="KW-1133">Transmembrane helix</keyword>
<comment type="subcellular location">
    <subcellularLocation>
        <location evidence="2">Membrane</location>
        <topology evidence="2">Multi-pass membrane protein</topology>
    </subcellularLocation>
</comment>
<keyword evidence="5 12" id="KW-0812">Transmembrane</keyword>
<evidence type="ECO:0000259" key="13">
    <source>
        <dbReference type="Pfam" id="PF02163"/>
    </source>
</evidence>
<keyword evidence="4 14" id="KW-0645">Protease</keyword>
<name>A5D437_PELTS</name>
<dbReference type="STRING" id="370438.PTH_0826"/>
<protein>
    <submittedName>
        <fullName evidence="14">Zn-dependent protease</fullName>
    </submittedName>
</protein>
<dbReference type="PANTHER" id="PTHR39188:SF3">
    <property type="entry name" value="STAGE IV SPORULATION PROTEIN FB"/>
    <property type="match status" value="1"/>
</dbReference>
<evidence type="ECO:0000256" key="5">
    <source>
        <dbReference type="ARBA" id="ARBA00022692"/>
    </source>
</evidence>
<dbReference type="GO" id="GO:0016020">
    <property type="term" value="C:membrane"/>
    <property type="evidence" value="ECO:0007669"/>
    <property type="project" value="UniProtKB-SubCell"/>
</dbReference>
<feature type="domain" description="Peptidase M50" evidence="13">
    <location>
        <begin position="117"/>
        <end position="152"/>
    </location>
</feature>
<gene>
    <name evidence="14" type="primary">SpoIVFB</name>
    <name evidence="14" type="ordered locus">PTH_0826</name>
</gene>
<feature type="transmembrane region" description="Helical" evidence="12">
    <location>
        <begin position="16"/>
        <end position="42"/>
    </location>
</feature>
<keyword evidence="10" id="KW-0482">Metalloprotease</keyword>
<dbReference type="KEGG" id="pth:PTH_0826"/>
<proteinExistence type="inferred from homology"/>
<evidence type="ECO:0000256" key="3">
    <source>
        <dbReference type="ARBA" id="ARBA00007931"/>
    </source>
</evidence>
<keyword evidence="8" id="KW-0862">Zinc</keyword>
<dbReference type="HOGENOM" id="CLU_037123_0_0_9"/>
<evidence type="ECO:0000256" key="8">
    <source>
        <dbReference type="ARBA" id="ARBA00022833"/>
    </source>
</evidence>
<dbReference type="AlphaFoldDB" id="A5D437"/>
<evidence type="ECO:0000256" key="9">
    <source>
        <dbReference type="ARBA" id="ARBA00022989"/>
    </source>
</evidence>
<dbReference type="GO" id="GO:0008237">
    <property type="term" value="F:metallopeptidase activity"/>
    <property type="evidence" value="ECO:0007669"/>
    <property type="project" value="UniProtKB-KW"/>
</dbReference>
<evidence type="ECO:0000256" key="7">
    <source>
        <dbReference type="ARBA" id="ARBA00022801"/>
    </source>
</evidence>
<dbReference type="GO" id="GO:0046872">
    <property type="term" value="F:metal ion binding"/>
    <property type="evidence" value="ECO:0007669"/>
    <property type="project" value="UniProtKB-KW"/>
</dbReference>
<dbReference type="EMBL" id="AP009389">
    <property type="protein sequence ID" value="BAF59007.1"/>
    <property type="molecule type" value="Genomic_DNA"/>
</dbReference>
<reference evidence="15" key="1">
    <citation type="journal article" date="2008" name="Genome Res.">
        <title>The genome of Pelotomaculum thermopropionicum reveals niche-associated evolution in anaerobic microbiota.</title>
        <authorList>
            <person name="Kosaka T."/>
            <person name="Kato S."/>
            <person name="Shimoyama T."/>
            <person name="Ishii S."/>
            <person name="Abe T."/>
            <person name="Watanabe K."/>
        </authorList>
    </citation>
    <scope>NUCLEOTIDE SEQUENCE [LARGE SCALE GENOMIC DNA]</scope>
    <source>
        <strain evidence="15">DSM 13744 / JCM 10971 / SI</strain>
    </source>
</reference>
<feature type="transmembrane region" description="Helical" evidence="12">
    <location>
        <begin position="116"/>
        <end position="134"/>
    </location>
</feature>
<evidence type="ECO:0000256" key="12">
    <source>
        <dbReference type="SAM" id="Phobius"/>
    </source>
</evidence>
<sequence>MKIGRVYGVEIHLNNAFLALLGLFFVAGVLEKGLIAFTVVLLHELAHVAAARRAGVHVSDIELLPFGGVSHIGGEVVVDPSREVLVASAGPAVNLLLAGLATAVKNYGLWDSSLGPFFLQCNLMMAAFNLLPALPLDGGRIFRSYLAKRVGFKLATYRAAWWGQFWGAAVVLGGAAGLAAGIIGLDIIITGLFLFYAATREKGLAPYHFIRHLARKKEELARAGVLPSEPLVSFDHVRLGDIIRTFVPQRFHLVLLLDENWRYRGLISEVQIIDALLARGVDAPVGSLVDGK</sequence>
<feature type="domain" description="Peptidase M50" evidence="13">
    <location>
        <begin position="37"/>
        <end position="104"/>
    </location>
</feature>